<organism evidence="1">
    <name type="scientific">hydrothermal vent metagenome</name>
    <dbReference type="NCBI Taxonomy" id="652676"/>
    <lineage>
        <taxon>unclassified sequences</taxon>
        <taxon>metagenomes</taxon>
        <taxon>ecological metagenomes</taxon>
    </lineage>
</organism>
<sequence length="68" mass="7392">MAKFSKGQRIRATSGREGVITFVALPTTVSLPTESAGETRSAFVQGYVVRFDGDDKPQDMGERELEAV</sequence>
<name>A0A160V9I8_9ZZZZ</name>
<reference evidence="1" key="1">
    <citation type="submission" date="2015-10" db="EMBL/GenBank/DDBJ databases">
        <authorList>
            <person name="Gilbert D.G."/>
        </authorList>
    </citation>
    <scope>NUCLEOTIDE SEQUENCE</scope>
</reference>
<gene>
    <name evidence="1" type="ORF">MGWOODY_Clf2508</name>
</gene>
<accession>A0A160V9I8</accession>
<dbReference type="EMBL" id="FAXA01000270">
    <property type="protein sequence ID" value="CUV02538.1"/>
    <property type="molecule type" value="Genomic_DNA"/>
</dbReference>
<proteinExistence type="predicted"/>
<evidence type="ECO:0000313" key="1">
    <source>
        <dbReference type="EMBL" id="CUV02538.1"/>
    </source>
</evidence>
<protein>
    <submittedName>
        <fullName evidence="1">Uncharacterized protein</fullName>
    </submittedName>
</protein>
<dbReference type="AlphaFoldDB" id="A0A160V9I8"/>